<feature type="domain" description="Outer membrane protein beta-barrel" evidence="3">
    <location>
        <begin position="10"/>
        <end position="163"/>
    </location>
</feature>
<dbReference type="RefSeq" id="WP_323982967.1">
    <property type="nucleotide sequence ID" value="NZ_JAYKBW010000004.1"/>
</dbReference>
<evidence type="ECO:0000313" key="4">
    <source>
        <dbReference type="EMBL" id="MEB3074596.1"/>
    </source>
</evidence>
<keyword evidence="5" id="KW-1185">Reference proteome</keyword>
<gene>
    <name evidence="4" type="ORF">VJJ08_04665</name>
</gene>
<comment type="caution">
    <text evidence="4">The sequence shown here is derived from an EMBL/GenBank/DDBJ whole genome shotgun (WGS) entry which is preliminary data.</text>
</comment>
<feature type="chain" id="PRO_5047102215" evidence="2">
    <location>
        <begin position="22"/>
        <end position="178"/>
    </location>
</feature>
<reference evidence="4 5" key="1">
    <citation type="submission" date="2023-12" db="EMBL/GenBank/DDBJ databases">
        <title>Genomic sequences of Capnocytophaga and Parvimonas strains.</title>
        <authorList>
            <person name="Watt R.M."/>
            <person name="Wang M."/>
            <person name="Yang T."/>
            <person name="Tong W.M."/>
        </authorList>
    </citation>
    <scope>NUCLEOTIDE SEQUENCE [LARGE SCALE GENOMIC DNA]</scope>
    <source>
        <strain evidence="4 5">CCUG 13096</strain>
    </source>
</reference>
<accession>A0ABU5Z6M2</accession>
<protein>
    <submittedName>
        <fullName evidence="4">Outer membrane beta-barrel protein</fullName>
    </submittedName>
</protein>
<dbReference type="Pfam" id="PF13505">
    <property type="entry name" value="OMP_b-brl"/>
    <property type="match status" value="1"/>
</dbReference>
<dbReference type="Proteomes" id="UP001311730">
    <property type="component" value="Unassembled WGS sequence"/>
</dbReference>
<evidence type="ECO:0000256" key="2">
    <source>
        <dbReference type="SAM" id="SignalP"/>
    </source>
</evidence>
<dbReference type="EMBL" id="JAYKBW010000004">
    <property type="protein sequence ID" value="MEB3074596.1"/>
    <property type="molecule type" value="Genomic_DNA"/>
</dbReference>
<sequence length="178" mass="19482">MKKFLFLAGLFMAVATASAQADLGKGNLQLNAGAGISGWGIPVYVGLDYGVTNEITVGGELSYRHDSTTYQYPYLRERITYSHNVFGIFTNGNYHFNRLLRLPRQLDLYAGASLGFFFGSTSTSSNWDREYTGDSYSGFSAALQTGARYFFTDNFGVNLELSGGVLTSGLKAGITYKF</sequence>
<dbReference type="InterPro" id="IPR027385">
    <property type="entry name" value="Beta-barrel_OMP"/>
</dbReference>
<evidence type="ECO:0000313" key="5">
    <source>
        <dbReference type="Proteomes" id="UP001311730"/>
    </source>
</evidence>
<keyword evidence="1 2" id="KW-0732">Signal</keyword>
<dbReference type="Gene3D" id="2.40.160.20">
    <property type="match status" value="1"/>
</dbReference>
<name>A0ABU5Z6M2_9FLAO</name>
<evidence type="ECO:0000256" key="1">
    <source>
        <dbReference type="ARBA" id="ARBA00022729"/>
    </source>
</evidence>
<feature type="signal peptide" evidence="2">
    <location>
        <begin position="1"/>
        <end position="21"/>
    </location>
</feature>
<proteinExistence type="predicted"/>
<dbReference type="InterPro" id="IPR011250">
    <property type="entry name" value="OMP/PagP_B-barrel"/>
</dbReference>
<evidence type="ECO:0000259" key="3">
    <source>
        <dbReference type="Pfam" id="PF13505"/>
    </source>
</evidence>
<organism evidence="4 5">
    <name type="scientific">Capnocytophaga gingivalis</name>
    <dbReference type="NCBI Taxonomy" id="1017"/>
    <lineage>
        <taxon>Bacteria</taxon>
        <taxon>Pseudomonadati</taxon>
        <taxon>Bacteroidota</taxon>
        <taxon>Flavobacteriia</taxon>
        <taxon>Flavobacteriales</taxon>
        <taxon>Flavobacteriaceae</taxon>
        <taxon>Capnocytophaga</taxon>
    </lineage>
</organism>
<dbReference type="SUPFAM" id="SSF56925">
    <property type="entry name" value="OMPA-like"/>
    <property type="match status" value="1"/>
</dbReference>